<dbReference type="Proteomes" id="UP000649259">
    <property type="component" value="Unassembled WGS sequence"/>
</dbReference>
<accession>A0ABQ3SBI9</accession>
<dbReference type="EMBL" id="BNEB01000005">
    <property type="protein sequence ID" value="GHI65485.1"/>
    <property type="molecule type" value="Genomic_DNA"/>
</dbReference>
<organism evidence="1 2">
    <name type="scientific">Streptomyces asoensis</name>
    <dbReference type="NCBI Taxonomy" id="249586"/>
    <lineage>
        <taxon>Bacteria</taxon>
        <taxon>Bacillati</taxon>
        <taxon>Actinomycetota</taxon>
        <taxon>Actinomycetes</taxon>
        <taxon>Kitasatosporales</taxon>
        <taxon>Streptomycetaceae</taxon>
        <taxon>Streptomyces</taxon>
    </lineage>
</organism>
<proteinExistence type="predicted"/>
<evidence type="ECO:0000313" key="1">
    <source>
        <dbReference type="EMBL" id="GHI65485.1"/>
    </source>
</evidence>
<gene>
    <name evidence="1" type="ORF">Saso_71350</name>
</gene>
<protein>
    <submittedName>
        <fullName evidence="1">Uncharacterized protein</fullName>
    </submittedName>
</protein>
<sequence>MNVGSTFAYEPTHSIATKGASRHRAMATRTGVTTGPLVTSGLSDIGGSAPHSIALITGVMRRQCK</sequence>
<comment type="caution">
    <text evidence="1">The sequence shown here is derived from an EMBL/GenBank/DDBJ whole genome shotgun (WGS) entry which is preliminary data.</text>
</comment>
<reference evidence="2" key="1">
    <citation type="submission" date="2023-07" db="EMBL/GenBank/DDBJ databases">
        <title>Whole genome shotgun sequence of Streptomyces cacaoi subsp. asoensis NBRC 13813.</title>
        <authorList>
            <person name="Komaki H."/>
            <person name="Tamura T."/>
        </authorList>
    </citation>
    <scope>NUCLEOTIDE SEQUENCE [LARGE SCALE GENOMIC DNA]</scope>
    <source>
        <strain evidence="2">NBRC 13813</strain>
    </source>
</reference>
<name>A0ABQ3SBI9_9ACTN</name>
<keyword evidence="2" id="KW-1185">Reference proteome</keyword>
<evidence type="ECO:0000313" key="2">
    <source>
        <dbReference type="Proteomes" id="UP000649259"/>
    </source>
</evidence>